<dbReference type="InterPro" id="IPR008138">
    <property type="entry name" value="SapB_2"/>
</dbReference>
<dbReference type="SUPFAM" id="SSF47862">
    <property type="entry name" value="Saposin"/>
    <property type="match status" value="3"/>
</dbReference>
<evidence type="ECO:0000256" key="3">
    <source>
        <dbReference type="SAM" id="SignalP"/>
    </source>
</evidence>
<dbReference type="RefSeq" id="XP_641613.1">
    <property type="nucleotide sequence ID" value="XM_636521.1"/>
</dbReference>
<evidence type="ECO:0000259" key="4">
    <source>
        <dbReference type="PROSITE" id="PS50015"/>
    </source>
</evidence>
<sequence length="244" mass="27884">MKILILLFLCILSLCYASNLDSIKANPTECEACQIVIGYVENLVLHSNKTQGEIEKELDKLCNMVSPRYKPTCDSIVSVYTTEIIQLILNKETPDLICKEIKVCTTEWEINTTKLFSKITEIAMKEIHSVAQKSKSHQLTQNNLRSTSECEICQVFVSKLESYISTNKSQEEIMEELDNACDYMKSFEQQCKQMVQDYVPELIEIMSTTEDPNKVCSQISLCPNDLSSKNESKNQRLLKKNIIN</sequence>
<dbReference type="dictyBase" id="DDB_G0279713">
    <property type="gene designation" value="aplK"/>
</dbReference>
<dbReference type="OMA" id="IWEEIPK"/>
<gene>
    <name evidence="5" type="ORF">DDB_G0279713</name>
</gene>
<proteinExistence type="predicted"/>
<evidence type="ECO:0000313" key="5">
    <source>
        <dbReference type="EMBL" id="EAL67631.1"/>
    </source>
</evidence>
<evidence type="ECO:0000313" key="6">
    <source>
        <dbReference type="Proteomes" id="UP000002195"/>
    </source>
</evidence>
<dbReference type="Proteomes" id="UP000002195">
    <property type="component" value="Unassembled WGS sequence"/>
</dbReference>
<dbReference type="eggNOG" id="KOG1340">
    <property type="taxonomic scope" value="Eukaryota"/>
</dbReference>
<dbReference type="GO" id="GO:0005764">
    <property type="term" value="C:lysosome"/>
    <property type="evidence" value="ECO:0007669"/>
    <property type="project" value="InterPro"/>
</dbReference>
<dbReference type="GeneID" id="8622191"/>
<dbReference type="InterPro" id="IPR011001">
    <property type="entry name" value="Saposin-like"/>
</dbReference>
<dbReference type="InterPro" id="IPR008139">
    <property type="entry name" value="SaposinB_dom"/>
</dbReference>
<feature type="chain" id="PRO_5004249925" description="Saposin B-type domain-containing protein" evidence="3">
    <location>
        <begin position="18"/>
        <end position="244"/>
    </location>
</feature>
<reference evidence="5 6" key="1">
    <citation type="journal article" date="2005" name="Nature">
        <title>The genome of the social amoeba Dictyostelium discoideum.</title>
        <authorList>
            <consortium name="The Dictyostelium discoideum Sequencing Consortium"/>
            <person name="Eichinger L."/>
            <person name="Pachebat J.A."/>
            <person name="Glockner G."/>
            <person name="Rajandream M.A."/>
            <person name="Sucgang R."/>
            <person name="Berriman M."/>
            <person name="Song J."/>
            <person name="Olsen R."/>
            <person name="Szafranski K."/>
            <person name="Xu Q."/>
            <person name="Tunggal B."/>
            <person name="Kummerfeld S."/>
            <person name="Madera M."/>
            <person name="Konfortov B.A."/>
            <person name="Rivero F."/>
            <person name="Bankier A.T."/>
            <person name="Lehmann R."/>
            <person name="Hamlin N."/>
            <person name="Davies R."/>
            <person name="Gaudet P."/>
            <person name="Fey P."/>
            <person name="Pilcher K."/>
            <person name="Chen G."/>
            <person name="Saunders D."/>
            <person name="Sodergren E."/>
            <person name="Davis P."/>
            <person name="Kerhornou A."/>
            <person name="Nie X."/>
            <person name="Hall N."/>
            <person name="Anjard C."/>
            <person name="Hemphill L."/>
            <person name="Bason N."/>
            <person name="Farbrother P."/>
            <person name="Desany B."/>
            <person name="Just E."/>
            <person name="Morio T."/>
            <person name="Rost R."/>
            <person name="Churcher C."/>
            <person name="Cooper J."/>
            <person name="Haydock S."/>
            <person name="van Driessche N."/>
            <person name="Cronin A."/>
            <person name="Goodhead I."/>
            <person name="Muzny D."/>
            <person name="Mourier T."/>
            <person name="Pain A."/>
            <person name="Lu M."/>
            <person name="Harper D."/>
            <person name="Lindsay R."/>
            <person name="Hauser H."/>
            <person name="James K."/>
            <person name="Quiles M."/>
            <person name="Madan Babu M."/>
            <person name="Saito T."/>
            <person name="Buchrieser C."/>
            <person name="Wardroper A."/>
            <person name="Felder M."/>
            <person name="Thangavelu M."/>
            <person name="Johnson D."/>
            <person name="Knights A."/>
            <person name="Loulseged H."/>
            <person name="Mungall K."/>
            <person name="Oliver K."/>
            <person name="Price C."/>
            <person name="Quail M.A."/>
            <person name="Urushihara H."/>
            <person name="Hernandez J."/>
            <person name="Rabbinowitsch E."/>
            <person name="Steffen D."/>
            <person name="Sanders M."/>
            <person name="Ma J."/>
            <person name="Kohara Y."/>
            <person name="Sharp S."/>
            <person name="Simmonds M."/>
            <person name="Spiegler S."/>
            <person name="Tivey A."/>
            <person name="Sugano S."/>
            <person name="White B."/>
            <person name="Walker D."/>
            <person name="Woodward J."/>
            <person name="Winckler T."/>
            <person name="Tanaka Y."/>
            <person name="Shaulsky G."/>
            <person name="Schleicher M."/>
            <person name="Weinstock G."/>
            <person name="Rosenthal A."/>
            <person name="Cox E.C."/>
            <person name="Chisholm R.L."/>
            <person name="Gibbs R."/>
            <person name="Loomis W.F."/>
            <person name="Platzer M."/>
            <person name="Kay R.R."/>
            <person name="Williams J."/>
            <person name="Dear P.H."/>
            <person name="Noegel A.A."/>
            <person name="Barrell B."/>
            <person name="Kuspa A."/>
        </authorList>
    </citation>
    <scope>NUCLEOTIDE SEQUENCE [LARGE SCALE GENOMIC DNA]</scope>
    <source>
        <strain evidence="5 6">AX4</strain>
    </source>
</reference>
<evidence type="ECO:0000256" key="1">
    <source>
        <dbReference type="ARBA" id="ARBA00023157"/>
    </source>
</evidence>
<dbReference type="STRING" id="44689.Q54WE0"/>
<dbReference type="EMBL" id="AAFI02000032">
    <property type="protein sequence ID" value="EAL67631.1"/>
    <property type="molecule type" value="Genomic_DNA"/>
</dbReference>
<dbReference type="PRINTS" id="PR01797">
    <property type="entry name" value="SAPOSIN"/>
</dbReference>
<dbReference type="PANTHER" id="PTHR11480">
    <property type="entry name" value="SAPOSIN-RELATED"/>
    <property type="match status" value="1"/>
</dbReference>
<accession>Q54WE0</accession>
<dbReference type="SMART" id="SM00741">
    <property type="entry name" value="SapB"/>
    <property type="match status" value="2"/>
</dbReference>
<protein>
    <recommendedName>
        <fullName evidence="4">Saposin B-type domain-containing protein</fullName>
    </recommendedName>
</protein>
<keyword evidence="2" id="KW-0325">Glycoprotein</keyword>
<dbReference type="Pfam" id="PF05184">
    <property type="entry name" value="SapB_1"/>
    <property type="match status" value="2"/>
</dbReference>
<feature type="signal peptide" evidence="3">
    <location>
        <begin position="1"/>
        <end position="17"/>
    </location>
</feature>
<dbReference type="PROSITE" id="PS50015">
    <property type="entry name" value="SAP_B"/>
    <property type="match status" value="2"/>
</dbReference>
<dbReference type="SMR" id="Q54WE0"/>
<dbReference type="PhylomeDB" id="Q54WE0"/>
<feature type="domain" description="Saposin B-type" evidence="4">
    <location>
        <begin position="146"/>
        <end position="226"/>
    </location>
</feature>
<dbReference type="InterPro" id="IPR051428">
    <property type="entry name" value="Sphingo_Act-Surfact_Prot"/>
</dbReference>
<dbReference type="PANTHER" id="PTHR11480:SF3">
    <property type="entry name" value="BCDNA.GH08312"/>
    <property type="match status" value="1"/>
</dbReference>
<dbReference type="HOGENOM" id="CLU_099640_0_0_1"/>
<dbReference type="Gene3D" id="1.10.225.10">
    <property type="entry name" value="Saposin-like"/>
    <property type="match status" value="2"/>
</dbReference>
<dbReference type="PaxDb" id="44689-DDB0230087"/>
<keyword evidence="1" id="KW-1015">Disulfide bond</keyword>
<dbReference type="KEGG" id="ddi:DDB_G0279713"/>
<dbReference type="InterPro" id="IPR008373">
    <property type="entry name" value="Saposin"/>
</dbReference>
<comment type="caution">
    <text evidence="5">The sequence shown here is derived from an EMBL/GenBank/DDBJ whole genome shotgun (WGS) entry which is preliminary data.</text>
</comment>
<evidence type="ECO:0000256" key="2">
    <source>
        <dbReference type="ARBA" id="ARBA00023180"/>
    </source>
</evidence>
<dbReference type="GO" id="GO:0016020">
    <property type="term" value="C:membrane"/>
    <property type="evidence" value="ECO:0007669"/>
    <property type="project" value="GOC"/>
</dbReference>
<dbReference type="AlphaFoldDB" id="Q54WE0"/>
<dbReference type="InterPro" id="IPR007856">
    <property type="entry name" value="SapB_1"/>
</dbReference>
<dbReference type="GO" id="GO:0140911">
    <property type="term" value="F:pore-forming activity"/>
    <property type="evidence" value="ECO:0000314"/>
    <property type="project" value="dictyBase"/>
</dbReference>
<keyword evidence="3" id="KW-0732">Signal</keyword>
<feature type="domain" description="Saposin B-type" evidence="4">
    <location>
        <begin position="26"/>
        <end position="108"/>
    </location>
</feature>
<dbReference type="Pfam" id="PF03489">
    <property type="entry name" value="SapB_2"/>
    <property type="match status" value="2"/>
</dbReference>
<dbReference type="GO" id="GO:0005615">
    <property type="term" value="C:extracellular space"/>
    <property type="evidence" value="ECO:0000318"/>
    <property type="project" value="GO_Central"/>
</dbReference>
<keyword evidence="6" id="KW-1185">Reference proteome</keyword>
<organism evidence="5 6">
    <name type="scientific">Dictyostelium discoideum</name>
    <name type="common">Social amoeba</name>
    <dbReference type="NCBI Taxonomy" id="44689"/>
    <lineage>
        <taxon>Eukaryota</taxon>
        <taxon>Amoebozoa</taxon>
        <taxon>Evosea</taxon>
        <taxon>Eumycetozoa</taxon>
        <taxon>Dictyostelia</taxon>
        <taxon>Dictyosteliales</taxon>
        <taxon>Dictyosteliaceae</taxon>
        <taxon>Dictyostelium</taxon>
    </lineage>
</organism>
<dbReference type="VEuPathDB" id="AmoebaDB:DDB_G0279713"/>
<dbReference type="GO" id="GO:0006665">
    <property type="term" value="P:sphingolipid metabolic process"/>
    <property type="evidence" value="ECO:0007669"/>
    <property type="project" value="InterPro"/>
</dbReference>
<name>Q54WE0_DICDI</name>
<dbReference type="InParanoid" id="Q54WE0"/>